<dbReference type="EMBL" id="KN831796">
    <property type="protein sequence ID" value="KIM37650.1"/>
    <property type="molecule type" value="Genomic_DNA"/>
</dbReference>
<dbReference type="AlphaFoldDB" id="A0A0C3BLT8"/>
<name>A0A0C3BLT8_HEBCY</name>
<sequence>MFNCSDELDRTLSPRTPLISRPLNLPSMRGLELHDRKVNQRQRKGNYSRPQPALKGNPNATSLATNLDRRASLDKLFEDIKREYLRYKSRPGLLSLRGYMPSWRKLRGNKLEEILRSLPWLSNDPAFAPQVASARAEVIRKLEIEIFKAHVHAHLKELAKVCENTQFTLKKDFDMKIAQEVFDALRLDELPKRGIAIAPFLKSGKFECRCGGASDSWNTPIELSFSALIHHICLYRRPANSGDVSEEDPEARSVPKLPFLTTYH</sequence>
<feature type="region of interest" description="Disordered" evidence="1">
    <location>
        <begin position="36"/>
        <end position="62"/>
    </location>
</feature>
<evidence type="ECO:0000256" key="1">
    <source>
        <dbReference type="SAM" id="MobiDB-lite"/>
    </source>
</evidence>
<proteinExistence type="predicted"/>
<keyword evidence="3" id="KW-1185">Reference proteome</keyword>
<reference evidence="2 3" key="1">
    <citation type="submission" date="2014-04" db="EMBL/GenBank/DDBJ databases">
        <authorList>
            <consortium name="DOE Joint Genome Institute"/>
            <person name="Kuo A."/>
            <person name="Gay G."/>
            <person name="Dore J."/>
            <person name="Kohler A."/>
            <person name="Nagy L.G."/>
            <person name="Floudas D."/>
            <person name="Copeland A."/>
            <person name="Barry K.W."/>
            <person name="Cichocki N."/>
            <person name="Veneault-Fourrey C."/>
            <person name="LaButti K."/>
            <person name="Lindquist E.A."/>
            <person name="Lipzen A."/>
            <person name="Lundell T."/>
            <person name="Morin E."/>
            <person name="Murat C."/>
            <person name="Sun H."/>
            <person name="Tunlid A."/>
            <person name="Henrissat B."/>
            <person name="Grigoriev I.V."/>
            <person name="Hibbett D.S."/>
            <person name="Martin F."/>
            <person name="Nordberg H.P."/>
            <person name="Cantor M.N."/>
            <person name="Hua S.X."/>
        </authorList>
    </citation>
    <scope>NUCLEOTIDE SEQUENCE [LARGE SCALE GENOMIC DNA]</scope>
    <source>
        <strain evidence="3">h7</strain>
    </source>
</reference>
<evidence type="ECO:0000313" key="2">
    <source>
        <dbReference type="EMBL" id="KIM37650.1"/>
    </source>
</evidence>
<organism evidence="2 3">
    <name type="scientific">Hebeloma cylindrosporum</name>
    <dbReference type="NCBI Taxonomy" id="76867"/>
    <lineage>
        <taxon>Eukaryota</taxon>
        <taxon>Fungi</taxon>
        <taxon>Dikarya</taxon>
        <taxon>Basidiomycota</taxon>
        <taxon>Agaricomycotina</taxon>
        <taxon>Agaricomycetes</taxon>
        <taxon>Agaricomycetidae</taxon>
        <taxon>Agaricales</taxon>
        <taxon>Agaricineae</taxon>
        <taxon>Hymenogastraceae</taxon>
        <taxon>Hebeloma</taxon>
    </lineage>
</organism>
<accession>A0A0C3BLT8</accession>
<reference evidence="3" key="2">
    <citation type="submission" date="2015-01" db="EMBL/GenBank/DDBJ databases">
        <title>Evolutionary Origins and Diversification of the Mycorrhizal Mutualists.</title>
        <authorList>
            <consortium name="DOE Joint Genome Institute"/>
            <consortium name="Mycorrhizal Genomics Consortium"/>
            <person name="Kohler A."/>
            <person name="Kuo A."/>
            <person name="Nagy L.G."/>
            <person name="Floudas D."/>
            <person name="Copeland A."/>
            <person name="Barry K.W."/>
            <person name="Cichocki N."/>
            <person name="Veneault-Fourrey C."/>
            <person name="LaButti K."/>
            <person name="Lindquist E.A."/>
            <person name="Lipzen A."/>
            <person name="Lundell T."/>
            <person name="Morin E."/>
            <person name="Murat C."/>
            <person name="Riley R."/>
            <person name="Ohm R."/>
            <person name="Sun H."/>
            <person name="Tunlid A."/>
            <person name="Henrissat B."/>
            <person name="Grigoriev I.V."/>
            <person name="Hibbett D.S."/>
            <person name="Martin F."/>
        </authorList>
    </citation>
    <scope>NUCLEOTIDE SEQUENCE [LARGE SCALE GENOMIC DNA]</scope>
    <source>
        <strain evidence="3">h7</strain>
    </source>
</reference>
<evidence type="ECO:0000313" key="3">
    <source>
        <dbReference type="Proteomes" id="UP000053424"/>
    </source>
</evidence>
<feature type="region of interest" description="Disordered" evidence="1">
    <location>
        <begin position="1"/>
        <end position="23"/>
    </location>
</feature>
<gene>
    <name evidence="2" type="ORF">M413DRAFT_30832</name>
</gene>
<dbReference type="HOGENOM" id="CLU_1053936_0_0_1"/>
<dbReference type="Proteomes" id="UP000053424">
    <property type="component" value="Unassembled WGS sequence"/>
</dbReference>
<protein>
    <submittedName>
        <fullName evidence="2">Uncharacterized protein</fullName>
    </submittedName>
</protein>